<dbReference type="PROSITE" id="PS51257">
    <property type="entry name" value="PROKAR_LIPOPROTEIN"/>
    <property type="match status" value="1"/>
</dbReference>
<gene>
    <name evidence="4" type="ORF">O0R41_03870</name>
</gene>
<feature type="domain" description="Superoxide dismutase copper/zinc binding" evidence="3">
    <location>
        <begin position="48"/>
        <end position="178"/>
    </location>
</feature>
<proteinExistence type="inferred from homology"/>
<evidence type="ECO:0000256" key="1">
    <source>
        <dbReference type="ARBA" id="ARBA00010457"/>
    </source>
</evidence>
<protein>
    <submittedName>
        <fullName evidence="4">Superoxide dismutase family protein</fullName>
    </submittedName>
</protein>
<dbReference type="SUPFAM" id="SSF49329">
    <property type="entry name" value="Cu,Zn superoxide dismutase-like"/>
    <property type="match status" value="1"/>
</dbReference>
<dbReference type="RefSeq" id="WP_317515852.1">
    <property type="nucleotide sequence ID" value="NZ_JAPTHD010000001.1"/>
</dbReference>
<dbReference type="InterPro" id="IPR024134">
    <property type="entry name" value="SOD_Cu/Zn_/chaperone"/>
</dbReference>
<dbReference type="EMBL" id="JAPTHD010000001">
    <property type="protein sequence ID" value="MDV5822735.1"/>
    <property type="molecule type" value="Genomic_DNA"/>
</dbReference>
<dbReference type="Proteomes" id="UP001185984">
    <property type="component" value="Unassembled WGS sequence"/>
</dbReference>
<accession>A0ABU3ZT99</accession>
<sequence>MKITPILLALPLGVALSACATTSTTGSAAPAEAPMASTSLMAGDGSARGTATVTEAADGLHVLVKAQGLTPGMHAVHIHTTGQCTPPDFTSAGGHWNPTGREHGKDNPAGKHMGDMPNMLAGSDGAGEMEYVVPGGMIQGGSMPLLDADGAAVVIHAQADDNKSDPAGNAGGRVACGVLKAG</sequence>
<reference evidence="5" key="1">
    <citation type="journal article" date="2022" name="J Environ Chem Eng">
        <title>Biodegradation of petroleum oil using a constructed nonpathogenic and heavy metal-tolerant bacterial consortium isolated from marine sponges.</title>
        <authorList>
            <person name="Dechsakulwatana C."/>
            <person name="Rungsihiranrut A."/>
            <person name="Muangchinda C."/>
            <person name="Ningthoujam R."/>
            <person name="Klankeo P."/>
            <person name="Pinyakong O."/>
        </authorList>
    </citation>
    <scope>NUCLEOTIDE SEQUENCE [LARGE SCALE GENOMIC DNA]</scope>
    <source>
        <strain evidence="5">MO2-4</strain>
    </source>
</reference>
<feature type="signal peptide" evidence="2">
    <location>
        <begin position="1"/>
        <end position="20"/>
    </location>
</feature>
<dbReference type="InterPro" id="IPR001424">
    <property type="entry name" value="SOD_Cu_Zn_dom"/>
</dbReference>
<dbReference type="InterPro" id="IPR036423">
    <property type="entry name" value="SOD-like_Cu/Zn_dom_sf"/>
</dbReference>
<organism evidence="4 5">
    <name type="scientific">Sphingobium naphthae</name>
    <dbReference type="NCBI Taxonomy" id="1886786"/>
    <lineage>
        <taxon>Bacteria</taxon>
        <taxon>Pseudomonadati</taxon>
        <taxon>Pseudomonadota</taxon>
        <taxon>Alphaproteobacteria</taxon>
        <taxon>Sphingomonadales</taxon>
        <taxon>Sphingomonadaceae</taxon>
        <taxon>Sphingobium</taxon>
    </lineage>
</organism>
<evidence type="ECO:0000256" key="2">
    <source>
        <dbReference type="SAM" id="SignalP"/>
    </source>
</evidence>
<dbReference type="Pfam" id="PF00080">
    <property type="entry name" value="Sod_Cu"/>
    <property type="match status" value="1"/>
</dbReference>
<keyword evidence="2" id="KW-0732">Signal</keyword>
<comment type="similarity">
    <text evidence="1">Belongs to the Cu-Zn superoxide dismutase family.</text>
</comment>
<evidence type="ECO:0000313" key="5">
    <source>
        <dbReference type="Proteomes" id="UP001185984"/>
    </source>
</evidence>
<dbReference type="PANTHER" id="PTHR10003">
    <property type="entry name" value="SUPEROXIDE DISMUTASE CU-ZN -RELATED"/>
    <property type="match status" value="1"/>
</dbReference>
<keyword evidence="5" id="KW-1185">Reference proteome</keyword>
<evidence type="ECO:0000259" key="3">
    <source>
        <dbReference type="Pfam" id="PF00080"/>
    </source>
</evidence>
<feature type="chain" id="PRO_5046983636" evidence="2">
    <location>
        <begin position="21"/>
        <end position="182"/>
    </location>
</feature>
<name>A0ABU3ZT99_9SPHN</name>
<comment type="caution">
    <text evidence="4">The sequence shown here is derived from an EMBL/GenBank/DDBJ whole genome shotgun (WGS) entry which is preliminary data.</text>
</comment>
<dbReference type="CDD" id="cd00305">
    <property type="entry name" value="Cu-Zn_Superoxide_Dismutase"/>
    <property type="match status" value="1"/>
</dbReference>
<dbReference type="Gene3D" id="2.60.40.200">
    <property type="entry name" value="Superoxide dismutase, copper/zinc binding domain"/>
    <property type="match status" value="1"/>
</dbReference>
<evidence type="ECO:0000313" key="4">
    <source>
        <dbReference type="EMBL" id="MDV5822735.1"/>
    </source>
</evidence>